<sequence length="284" mass="30601">MTKATAVLIVHGGYFLPAAWTPFTNALSHAGFTVRCPRLPTCGDTRPPTARLEDDVHAVQQAALELRDQGHSILVLAHSYGGVVASEAITPSFYSTSLTTTSTSTNSKPNSDSDLNSNENENENKNEKKGGGGVVALLYLAAFLIQPSTALGQTMTKHIPPSHVQLGDDNADGTVYAQNAVEAFYNDLPKTQAEELARSNVTHNWSAVAHTVRGAPWMDLPTVYIQCARDRALVFELQQILVDDAVAAADKKGIERVTLDSGHCPFLSRPDELLVIIKRVALAQ</sequence>
<gene>
    <name evidence="3" type="ORF">TRUGW13939_03807</name>
</gene>
<dbReference type="InterPro" id="IPR029058">
    <property type="entry name" value="AB_hydrolase_fold"/>
</dbReference>
<dbReference type="OrthoDB" id="408373at2759"/>
<evidence type="ECO:0000259" key="2">
    <source>
        <dbReference type="Pfam" id="PF12697"/>
    </source>
</evidence>
<dbReference type="PANTHER" id="PTHR37017">
    <property type="entry name" value="AB HYDROLASE-1 DOMAIN-CONTAINING PROTEIN-RELATED"/>
    <property type="match status" value="1"/>
</dbReference>
<evidence type="ECO:0000313" key="3">
    <source>
        <dbReference type="EMBL" id="QKX56701.1"/>
    </source>
</evidence>
<dbReference type="PANTHER" id="PTHR37017:SF11">
    <property type="entry name" value="ESTERASE_LIPASE_THIOESTERASE DOMAIN-CONTAINING PROTEIN"/>
    <property type="match status" value="1"/>
</dbReference>
<feature type="compositionally biased region" description="Low complexity" evidence="1">
    <location>
        <begin position="97"/>
        <end position="113"/>
    </location>
</feature>
<dbReference type="SUPFAM" id="SSF53474">
    <property type="entry name" value="alpha/beta-Hydrolases"/>
    <property type="match status" value="1"/>
</dbReference>
<dbReference type="InterPro" id="IPR052897">
    <property type="entry name" value="Sec-Metab_Biosynth_Hydrolase"/>
</dbReference>
<dbReference type="AlphaFoldDB" id="A0A7H8QT56"/>
<dbReference type="Gene3D" id="3.40.50.1820">
    <property type="entry name" value="alpha/beta hydrolase"/>
    <property type="match status" value="1"/>
</dbReference>
<dbReference type="EMBL" id="CP055899">
    <property type="protein sequence ID" value="QKX56701.1"/>
    <property type="molecule type" value="Genomic_DNA"/>
</dbReference>
<dbReference type="Pfam" id="PF12697">
    <property type="entry name" value="Abhydrolase_6"/>
    <property type="match status" value="1"/>
</dbReference>
<name>A0A7H8QT56_TALRU</name>
<evidence type="ECO:0000256" key="1">
    <source>
        <dbReference type="SAM" id="MobiDB-lite"/>
    </source>
</evidence>
<dbReference type="KEGG" id="trg:TRUGW13939_03807"/>
<protein>
    <recommendedName>
        <fullName evidence="2">AB hydrolase-1 domain-containing protein</fullName>
    </recommendedName>
</protein>
<organism evidence="3 4">
    <name type="scientific">Talaromyces rugulosus</name>
    <name type="common">Penicillium rugulosum</name>
    <dbReference type="NCBI Taxonomy" id="121627"/>
    <lineage>
        <taxon>Eukaryota</taxon>
        <taxon>Fungi</taxon>
        <taxon>Dikarya</taxon>
        <taxon>Ascomycota</taxon>
        <taxon>Pezizomycotina</taxon>
        <taxon>Eurotiomycetes</taxon>
        <taxon>Eurotiomycetidae</taxon>
        <taxon>Eurotiales</taxon>
        <taxon>Trichocomaceae</taxon>
        <taxon>Talaromyces</taxon>
        <taxon>Talaromyces sect. Islandici</taxon>
    </lineage>
</organism>
<dbReference type="InterPro" id="IPR000073">
    <property type="entry name" value="AB_hydrolase_1"/>
</dbReference>
<proteinExistence type="predicted"/>
<feature type="region of interest" description="Disordered" evidence="1">
    <location>
        <begin position="97"/>
        <end position="129"/>
    </location>
</feature>
<reference evidence="4" key="1">
    <citation type="submission" date="2020-06" db="EMBL/GenBank/DDBJ databases">
        <title>A chromosome-scale genome assembly of Talaromyces rugulosus W13939.</title>
        <authorList>
            <person name="Wang B."/>
            <person name="Guo L."/>
            <person name="Ye K."/>
            <person name="Wang L."/>
        </authorList>
    </citation>
    <scope>NUCLEOTIDE SEQUENCE [LARGE SCALE GENOMIC DNA]</scope>
    <source>
        <strain evidence="4">W13939</strain>
    </source>
</reference>
<dbReference type="GeneID" id="55991310"/>
<dbReference type="Proteomes" id="UP000509510">
    <property type="component" value="Chromosome II"/>
</dbReference>
<evidence type="ECO:0000313" key="4">
    <source>
        <dbReference type="Proteomes" id="UP000509510"/>
    </source>
</evidence>
<accession>A0A7H8QT56</accession>
<feature type="domain" description="AB hydrolase-1" evidence="2">
    <location>
        <begin position="7"/>
        <end position="273"/>
    </location>
</feature>
<dbReference type="RefSeq" id="XP_035342879.1">
    <property type="nucleotide sequence ID" value="XM_035486986.1"/>
</dbReference>
<keyword evidence="4" id="KW-1185">Reference proteome</keyword>